<name>A0A2T3XW24_9BURK</name>
<sequence>MKSMHNPSHPGLVLRDYLGDLSVTTVAERLGIARAALSRILNGRSGISAKMAVLLGEALGTSAEIWVIMQARYDLWQAKQKPHRKIDTFPELLHAA</sequence>
<organism evidence="3 4">
    <name type="scientific">Trinickia symbiotica</name>
    <dbReference type="NCBI Taxonomy" id="863227"/>
    <lineage>
        <taxon>Bacteria</taxon>
        <taxon>Pseudomonadati</taxon>
        <taxon>Pseudomonadota</taxon>
        <taxon>Betaproteobacteria</taxon>
        <taxon>Burkholderiales</taxon>
        <taxon>Burkholderiaceae</taxon>
        <taxon>Trinickia</taxon>
    </lineage>
</organism>
<comment type="caution">
    <text evidence="3">The sequence shown here is derived from an EMBL/GenBank/DDBJ whole genome shotgun (WGS) entry which is preliminary data.</text>
</comment>
<dbReference type="NCBIfam" id="TIGR02607">
    <property type="entry name" value="antidote_HigA"/>
    <property type="match status" value="1"/>
</dbReference>
<evidence type="ECO:0000256" key="1">
    <source>
        <dbReference type="ARBA" id="ARBA00023125"/>
    </source>
</evidence>
<dbReference type="Gene3D" id="1.10.260.40">
    <property type="entry name" value="lambda repressor-like DNA-binding domains"/>
    <property type="match status" value="1"/>
</dbReference>
<dbReference type="PROSITE" id="PS50943">
    <property type="entry name" value="HTH_CROC1"/>
    <property type="match status" value="1"/>
</dbReference>
<proteinExistence type="predicted"/>
<feature type="domain" description="HTH cro/C1-type" evidence="2">
    <location>
        <begin position="21"/>
        <end position="66"/>
    </location>
</feature>
<evidence type="ECO:0000259" key="2">
    <source>
        <dbReference type="PROSITE" id="PS50943"/>
    </source>
</evidence>
<keyword evidence="1" id="KW-0238">DNA-binding</keyword>
<protein>
    <submittedName>
        <fullName evidence="3">Addiction module antidote protein, HigA family</fullName>
    </submittedName>
</protein>
<dbReference type="PANTHER" id="PTHR36924">
    <property type="entry name" value="ANTITOXIN HIGA-1"/>
    <property type="match status" value="1"/>
</dbReference>
<dbReference type="RefSeq" id="WP_107151012.1">
    <property type="nucleotide sequence ID" value="NZ_PYUC01000005.1"/>
</dbReference>
<evidence type="ECO:0000313" key="3">
    <source>
        <dbReference type="EMBL" id="PTB20697.1"/>
    </source>
</evidence>
<reference evidence="3 4" key="1">
    <citation type="submission" date="2018-03" db="EMBL/GenBank/DDBJ databases">
        <title>Whole genome analyses suggest that Burkholderia sensu lato contains two further novel genera in the rhizoxinica-symbiotica group Mycetohabitans gen. nov., and Trinickia gen. nov.: implications for the evolution of diazotrophy and nodulation in the Burkholderiaceae.</title>
        <authorList>
            <person name="Estrada De Los Santos P."/>
            <person name="Palmer M."/>
            <person name="Chavez-Ramirez B."/>
            <person name="Steenkamp E.T."/>
            <person name="Hirsch A.M."/>
            <person name="Manyaka P."/>
            <person name="Maluk M."/>
            <person name="Lafos M."/>
            <person name="Crook M."/>
            <person name="Gross E."/>
            <person name="Simon M.F."/>
            <person name="Bueno Dos Reis Junior F."/>
            <person name="Poole P.S."/>
            <person name="Venter S.N."/>
            <person name="James E.K."/>
        </authorList>
    </citation>
    <scope>NUCLEOTIDE SEQUENCE [LARGE SCALE GENOMIC DNA]</scope>
    <source>
        <strain evidence="3 4">JPY-366</strain>
    </source>
</reference>
<dbReference type="SMART" id="SM00530">
    <property type="entry name" value="HTH_XRE"/>
    <property type="match status" value="1"/>
</dbReference>
<gene>
    <name evidence="3" type="primary">higA</name>
    <name evidence="3" type="ORF">C9I57_12825</name>
</gene>
<dbReference type="Proteomes" id="UP000240638">
    <property type="component" value="Unassembled WGS sequence"/>
</dbReference>
<dbReference type="AlphaFoldDB" id="A0A2T3XW24"/>
<dbReference type="InterPro" id="IPR013430">
    <property type="entry name" value="Toxin_antidote_HigA"/>
</dbReference>
<dbReference type="GO" id="GO:0003677">
    <property type="term" value="F:DNA binding"/>
    <property type="evidence" value="ECO:0007669"/>
    <property type="project" value="UniProtKB-KW"/>
</dbReference>
<dbReference type="InterPro" id="IPR001387">
    <property type="entry name" value="Cro/C1-type_HTH"/>
</dbReference>
<accession>A0A2T3XW24</accession>
<dbReference type="SUPFAM" id="SSF47413">
    <property type="entry name" value="lambda repressor-like DNA-binding domains"/>
    <property type="match status" value="1"/>
</dbReference>
<dbReference type="Pfam" id="PF01381">
    <property type="entry name" value="HTH_3"/>
    <property type="match status" value="1"/>
</dbReference>
<evidence type="ECO:0000313" key="4">
    <source>
        <dbReference type="Proteomes" id="UP000240638"/>
    </source>
</evidence>
<dbReference type="InterPro" id="IPR010982">
    <property type="entry name" value="Lambda_DNA-bd_dom_sf"/>
</dbReference>
<dbReference type="PANTHER" id="PTHR36924:SF1">
    <property type="entry name" value="ANTITOXIN HIGA-1"/>
    <property type="match status" value="1"/>
</dbReference>
<dbReference type="CDD" id="cd00093">
    <property type="entry name" value="HTH_XRE"/>
    <property type="match status" value="1"/>
</dbReference>
<dbReference type="EMBL" id="PYUC01000005">
    <property type="protein sequence ID" value="PTB20697.1"/>
    <property type="molecule type" value="Genomic_DNA"/>
</dbReference>